<dbReference type="OrthoDB" id="1450387at2"/>
<evidence type="ECO:0000313" key="3">
    <source>
        <dbReference type="Proteomes" id="UP000028623"/>
    </source>
</evidence>
<keyword evidence="3" id="KW-1185">Reference proteome</keyword>
<keyword evidence="1" id="KW-0175">Coiled coil</keyword>
<dbReference type="eggNOG" id="ENOG5032WMD">
    <property type="taxonomic scope" value="Bacteria"/>
</dbReference>
<dbReference type="EMBL" id="JPLY01000005">
    <property type="protein sequence ID" value="KFC18942.1"/>
    <property type="molecule type" value="Genomic_DNA"/>
</dbReference>
<organism evidence="2 3">
    <name type="scientific">Epilithonimonas lactis</name>
    <dbReference type="NCBI Taxonomy" id="421072"/>
    <lineage>
        <taxon>Bacteria</taxon>
        <taxon>Pseudomonadati</taxon>
        <taxon>Bacteroidota</taxon>
        <taxon>Flavobacteriia</taxon>
        <taxon>Flavobacteriales</taxon>
        <taxon>Weeksellaceae</taxon>
        <taxon>Chryseobacterium group</taxon>
        <taxon>Epilithonimonas</taxon>
    </lineage>
</organism>
<comment type="caution">
    <text evidence="2">The sequence shown here is derived from an EMBL/GenBank/DDBJ whole genome shotgun (WGS) entry which is preliminary data.</text>
</comment>
<gene>
    <name evidence="2" type="ORF">IO89_15565</name>
</gene>
<dbReference type="RefSeq" id="WP_034978191.1">
    <property type="nucleotide sequence ID" value="NZ_FOFI01000005.1"/>
</dbReference>
<sequence length="164" mass="18485">MATKYTNLDELRSEKRLLKQEIGELEDILTFKSKKDSLSAMTGGLTDKFLKETENEEGEKSLSLDTQNIMREISSGMKETASRKNVLNLANDSVKSGLLETTIKMGTVALVSNFAKKSVMNKNWKRKAVGLALVYLAPYALRFIRKKLDEYQKNQTASSLEKLI</sequence>
<protein>
    <submittedName>
        <fullName evidence="2">Phosphoribosyl-ATP pyrophosphatase</fullName>
    </submittedName>
</protein>
<dbReference type="STRING" id="421072.SAMN04488097_3580"/>
<name>A0A085B8Z7_9FLAO</name>
<proteinExistence type="predicted"/>
<evidence type="ECO:0000256" key="1">
    <source>
        <dbReference type="SAM" id="Coils"/>
    </source>
</evidence>
<reference evidence="2 3" key="1">
    <citation type="submission" date="2014-07" db="EMBL/GenBank/DDBJ databases">
        <title>Epilithonimonas lactis LMG 22401 Genome.</title>
        <authorList>
            <person name="Pipes S.E."/>
            <person name="Stropko S.J."/>
        </authorList>
    </citation>
    <scope>NUCLEOTIDE SEQUENCE [LARGE SCALE GENOMIC DNA]</scope>
    <source>
        <strain evidence="2 3">LMG 24401</strain>
    </source>
</reference>
<dbReference type="AlphaFoldDB" id="A0A085B8Z7"/>
<accession>A0A085B8Z7</accession>
<feature type="coiled-coil region" evidence="1">
    <location>
        <begin position="1"/>
        <end position="28"/>
    </location>
</feature>
<dbReference type="Proteomes" id="UP000028623">
    <property type="component" value="Unassembled WGS sequence"/>
</dbReference>
<evidence type="ECO:0000313" key="2">
    <source>
        <dbReference type="EMBL" id="KFC18942.1"/>
    </source>
</evidence>